<comment type="caution">
    <text evidence="1">The sequence shown here is derived from an EMBL/GenBank/DDBJ whole genome shotgun (WGS) entry which is preliminary data.</text>
</comment>
<accession>A0ACB5TF48</accession>
<evidence type="ECO:0000313" key="2">
    <source>
        <dbReference type="Proteomes" id="UP001165101"/>
    </source>
</evidence>
<dbReference type="Proteomes" id="UP001165101">
    <property type="component" value="Unassembled WGS sequence"/>
</dbReference>
<dbReference type="EMBL" id="BSXV01000101">
    <property type="protein sequence ID" value="GME87489.1"/>
    <property type="molecule type" value="Genomic_DNA"/>
</dbReference>
<name>A0ACB5TF48_CANBO</name>
<reference evidence="1" key="1">
    <citation type="submission" date="2023-04" db="EMBL/GenBank/DDBJ databases">
        <title>Candida boidinii NBRC 1967.</title>
        <authorList>
            <person name="Ichikawa N."/>
            <person name="Sato H."/>
            <person name="Tonouchi N."/>
        </authorList>
    </citation>
    <scope>NUCLEOTIDE SEQUENCE</scope>
    <source>
        <strain evidence="1">NBRC 1967</strain>
    </source>
</reference>
<proteinExistence type="predicted"/>
<sequence>MEAGQINNRANRLNHDDEKNNDDLILPTDINYRNNLKPKSKSFNFNFNNFNLNNFNEFEFKNLISLSFYKKIIIENKKILFALICLLFLSFYTNAPFIPHFNNFTNNKSDAKIVLILAANPGGGVLKWKGPQEWSVERSSISNKQNYCKRHGYELAIKDTTLKRRYSHEWREGWEKVDILKQTMREYPNAEWFWWLDLHTFIMEPEVSLEEYLFNNIESKAYRNLEHLNPLRIPIDSPYVDITNSPVDLVLAQDCGGFNLGSFFIRRSEWSDLLLDIWWDPAMYEQMHMQWEHKEQDAFETLYKTQPWIRERVGFVPLRAINSFPPGACSDKADDPQYFYDEKDRDFVINMAGCEWGRDCWGEMENYKALSKKLQESRWWKFW</sequence>
<gene>
    <name evidence="1" type="ORF">Cboi01_000039700</name>
</gene>
<organism evidence="1 2">
    <name type="scientific">Candida boidinii</name>
    <name type="common">Yeast</name>
    <dbReference type="NCBI Taxonomy" id="5477"/>
    <lineage>
        <taxon>Eukaryota</taxon>
        <taxon>Fungi</taxon>
        <taxon>Dikarya</taxon>
        <taxon>Ascomycota</taxon>
        <taxon>Saccharomycotina</taxon>
        <taxon>Pichiomycetes</taxon>
        <taxon>Pichiales</taxon>
        <taxon>Pichiaceae</taxon>
        <taxon>Ogataea</taxon>
        <taxon>Ogataea/Candida clade</taxon>
    </lineage>
</organism>
<evidence type="ECO:0000313" key="1">
    <source>
        <dbReference type="EMBL" id="GME87489.1"/>
    </source>
</evidence>
<keyword evidence="2" id="KW-1185">Reference proteome</keyword>
<protein>
    <submittedName>
        <fullName evidence="1">Unnamed protein product</fullName>
    </submittedName>
</protein>